<protein>
    <submittedName>
        <fullName evidence="2">Lactonase family protein</fullName>
    </submittedName>
</protein>
<dbReference type="InterPro" id="IPR050282">
    <property type="entry name" value="Cycloisomerase_2"/>
</dbReference>
<dbReference type="Pfam" id="PF10282">
    <property type="entry name" value="Lactonase"/>
    <property type="match status" value="1"/>
</dbReference>
<accession>A0ABT5ZKH9</accession>
<proteinExistence type="inferred from homology"/>
<evidence type="ECO:0000313" key="3">
    <source>
        <dbReference type="Proteomes" id="UP001216579"/>
    </source>
</evidence>
<sequence length="348" mass="36222">MDVAGVRRAYIGSFTSAGGYGITTATVDPDTGKLTESGRTDAVADPSFLALSPDTTVLYTVSERPEHGGAAAFSLTDPDTPAQLGATVPVGGGAPTHLCLAAGHLLTANYASGSVSALPVGPDGALGAPRHVLRHTGGGPNRERQEAPHAHAVLPDPSGRWVLSVDLGTDSVRVCALDRVSGELGVHHETVLRAGSGPRHLVFHPGGHRAYVVNELESSVTVLAWDAQTGVLTPLGSTATLPKEAADQPNYPSEVVISPDARFIWVANRGHDSIAVLSADGDRLELLGTHPCGGHWPRHLTLDPEGRRLYAANERSGDVTWFDLEQATGRPRRAGSLPVPAASCVVFG</sequence>
<gene>
    <name evidence="2" type="ORF">P3G67_14000</name>
</gene>
<dbReference type="PANTHER" id="PTHR30344:SF1">
    <property type="entry name" value="6-PHOSPHOGLUCONOLACTONASE"/>
    <property type="match status" value="1"/>
</dbReference>
<dbReference type="PANTHER" id="PTHR30344">
    <property type="entry name" value="6-PHOSPHOGLUCONOLACTONASE-RELATED"/>
    <property type="match status" value="1"/>
</dbReference>
<dbReference type="SUPFAM" id="SSF51004">
    <property type="entry name" value="C-terminal (heme d1) domain of cytochrome cd1-nitrite reductase"/>
    <property type="match status" value="1"/>
</dbReference>
<evidence type="ECO:0000313" key="2">
    <source>
        <dbReference type="EMBL" id="MDF3290337.1"/>
    </source>
</evidence>
<organism evidence="2 3">
    <name type="scientific">Streptomyces silvisoli</name>
    <dbReference type="NCBI Taxonomy" id="3034235"/>
    <lineage>
        <taxon>Bacteria</taxon>
        <taxon>Bacillati</taxon>
        <taxon>Actinomycetota</taxon>
        <taxon>Actinomycetes</taxon>
        <taxon>Kitasatosporales</taxon>
        <taxon>Streptomycetaceae</taxon>
        <taxon>Streptomyces</taxon>
    </lineage>
</organism>
<reference evidence="2 3" key="1">
    <citation type="submission" date="2023-03" db="EMBL/GenBank/DDBJ databases">
        <title>Draft genome sequence of Streptomyces sp. RB6PN23 isolated from peat swamp forest in Thailand.</title>
        <authorList>
            <person name="Klaysubun C."/>
            <person name="Duangmal K."/>
        </authorList>
    </citation>
    <scope>NUCLEOTIDE SEQUENCE [LARGE SCALE GENOMIC DNA]</scope>
    <source>
        <strain evidence="2 3">RB6PN23</strain>
    </source>
</reference>
<dbReference type="InterPro" id="IPR011048">
    <property type="entry name" value="Haem_d1_sf"/>
</dbReference>
<keyword evidence="3" id="KW-1185">Reference proteome</keyword>
<name>A0ABT5ZKH9_9ACTN</name>
<comment type="similarity">
    <text evidence="1">Belongs to the cycloisomerase 2 family.</text>
</comment>
<dbReference type="Gene3D" id="2.130.10.10">
    <property type="entry name" value="YVTN repeat-like/Quinoprotein amine dehydrogenase"/>
    <property type="match status" value="1"/>
</dbReference>
<evidence type="ECO:0000256" key="1">
    <source>
        <dbReference type="ARBA" id="ARBA00005564"/>
    </source>
</evidence>
<dbReference type="InterPro" id="IPR019405">
    <property type="entry name" value="Lactonase_7-beta_prop"/>
</dbReference>
<dbReference type="EMBL" id="JARJBC010000007">
    <property type="protein sequence ID" value="MDF3290337.1"/>
    <property type="molecule type" value="Genomic_DNA"/>
</dbReference>
<dbReference type="Proteomes" id="UP001216579">
    <property type="component" value="Unassembled WGS sequence"/>
</dbReference>
<dbReference type="InterPro" id="IPR015943">
    <property type="entry name" value="WD40/YVTN_repeat-like_dom_sf"/>
</dbReference>
<comment type="caution">
    <text evidence="2">The sequence shown here is derived from an EMBL/GenBank/DDBJ whole genome shotgun (WGS) entry which is preliminary data.</text>
</comment>